<evidence type="ECO:0000256" key="3">
    <source>
        <dbReference type="ARBA" id="ARBA00022723"/>
    </source>
</evidence>
<keyword evidence="9" id="KW-1185">Reference proteome</keyword>
<dbReference type="PRINTS" id="PR00463">
    <property type="entry name" value="EP450I"/>
</dbReference>
<keyword evidence="4" id="KW-0560">Oxidoreductase</keyword>
<dbReference type="EMBL" id="WTPW01001574">
    <property type="protein sequence ID" value="KAF0428028.1"/>
    <property type="molecule type" value="Genomic_DNA"/>
</dbReference>
<reference evidence="8 9" key="1">
    <citation type="journal article" date="2019" name="Environ. Microbiol.">
        <title>At the nexus of three kingdoms: the genome of the mycorrhizal fungus Gigaspora margarita provides insights into plant, endobacterial and fungal interactions.</title>
        <authorList>
            <person name="Venice F."/>
            <person name="Ghignone S."/>
            <person name="Salvioli di Fossalunga A."/>
            <person name="Amselem J."/>
            <person name="Novero M."/>
            <person name="Xianan X."/>
            <person name="Sedzielewska Toro K."/>
            <person name="Morin E."/>
            <person name="Lipzen A."/>
            <person name="Grigoriev I.V."/>
            <person name="Henrissat B."/>
            <person name="Martin F.M."/>
            <person name="Bonfante P."/>
        </authorList>
    </citation>
    <scope>NUCLEOTIDE SEQUENCE [LARGE SCALE GENOMIC DNA]</scope>
    <source>
        <strain evidence="8 9">BEG34</strain>
    </source>
</reference>
<dbReference type="GO" id="GO:0004497">
    <property type="term" value="F:monooxygenase activity"/>
    <property type="evidence" value="ECO:0007669"/>
    <property type="project" value="UniProtKB-KW"/>
</dbReference>
<keyword evidence="6" id="KW-0503">Monooxygenase</keyword>
<protein>
    <submittedName>
        <fullName evidence="8">Cytochrome P450</fullName>
    </submittedName>
</protein>
<dbReference type="GO" id="GO:0020037">
    <property type="term" value="F:heme binding"/>
    <property type="evidence" value="ECO:0007669"/>
    <property type="project" value="InterPro"/>
</dbReference>
<dbReference type="GO" id="GO:0005506">
    <property type="term" value="F:iron ion binding"/>
    <property type="evidence" value="ECO:0007669"/>
    <property type="project" value="InterPro"/>
</dbReference>
<sequence>MLDEHIPNSLIARYYGVNVVHSDGSVWRRYRFTLDVLGKAAFGIDFNSRGIGYKFDKIIEPKLEDLVNGNTESNRKDLLDLMLKACEDPENQNLTNTELRHNLGVFMLAGHDTTASSLVTVLYLLAAHKDVQQKAREEILTVLDDDLTPSAEQHRSLKYLNMIIYENLRLYPQIAILPARVTTKDIECCGNVITTGACIQIFIYGIHHSSKFWKNPEEFLPERFENESEESGSWFGFGGGFRKCLGYMIEQRIVLCLLLRKYEISLTSNSIHKDGLKIDMAYSGTMSPIPVGLLFKRRSE</sequence>
<dbReference type="AlphaFoldDB" id="A0A8H4A6G9"/>
<dbReference type="InterPro" id="IPR036396">
    <property type="entry name" value="Cyt_P450_sf"/>
</dbReference>
<dbReference type="OrthoDB" id="1470350at2759"/>
<dbReference type="InterPro" id="IPR002401">
    <property type="entry name" value="Cyt_P450_E_grp-I"/>
</dbReference>
<dbReference type="Gene3D" id="1.10.630.10">
    <property type="entry name" value="Cytochrome P450"/>
    <property type="match status" value="1"/>
</dbReference>
<dbReference type="PANTHER" id="PTHR24291">
    <property type="entry name" value="CYTOCHROME P450 FAMILY 4"/>
    <property type="match status" value="1"/>
</dbReference>
<evidence type="ECO:0000256" key="5">
    <source>
        <dbReference type="ARBA" id="ARBA00023004"/>
    </source>
</evidence>
<gene>
    <name evidence="8" type="ORF">F8M41_005926</name>
</gene>
<keyword evidence="5 7" id="KW-0408">Iron</keyword>
<proteinExistence type="inferred from homology"/>
<evidence type="ECO:0000313" key="8">
    <source>
        <dbReference type="EMBL" id="KAF0428028.1"/>
    </source>
</evidence>
<evidence type="ECO:0000313" key="9">
    <source>
        <dbReference type="Proteomes" id="UP000439903"/>
    </source>
</evidence>
<dbReference type="Pfam" id="PF00067">
    <property type="entry name" value="p450"/>
    <property type="match status" value="1"/>
</dbReference>
<evidence type="ECO:0000256" key="7">
    <source>
        <dbReference type="PIRSR" id="PIRSR602401-1"/>
    </source>
</evidence>
<dbReference type="PANTHER" id="PTHR24291:SF50">
    <property type="entry name" value="BIFUNCTIONAL ALBAFLAVENONE MONOOXYGENASE_TERPENE SYNTHASE"/>
    <property type="match status" value="1"/>
</dbReference>
<evidence type="ECO:0000256" key="2">
    <source>
        <dbReference type="ARBA" id="ARBA00022617"/>
    </source>
</evidence>
<comment type="cofactor">
    <cofactor evidence="7">
        <name>heme</name>
        <dbReference type="ChEBI" id="CHEBI:30413"/>
    </cofactor>
</comment>
<keyword evidence="3 7" id="KW-0479">Metal-binding</keyword>
<comment type="caution">
    <text evidence="8">The sequence shown here is derived from an EMBL/GenBank/DDBJ whole genome shotgun (WGS) entry which is preliminary data.</text>
</comment>
<evidence type="ECO:0000256" key="4">
    <source>
        <dbReference type="ARBA" id="ARBA00023002"/>
    </source>
</evidence>
<keyword evidence="2 7" id="KW-0349">Heme</keyword>
<evidence type="ECO:0000256" key="6">
    <source>
        <dbReference type="ARBA" id="ARBA00023033"/>
    </source>
</evidence>
<evidence type="ECO:0000256" key="1">
    <source>
        <dbReference type="ARBA" id="ARBA00010617"/>
    </source>
</evidence>
<name>A0A8H4A6G9_GIGMA</name>
<comment type="similarity">
    <text evidence="1">Belongs to the cytochrome P450 family.</text>
</comment>
<dbReference type="InterPro" id="IPR050196">
    <property type="entry name" value="Cytochrome_P450_Monoox"/>
</dbReference>
<dbReference type="Proteomes" id="UP000439903">
    <property type="component" value="Unassembled WGS sequence"/>
</dbReference>
<feature type="binding site" description="axial binding residue" evidence="7">
    <location>
        <position position="244"/>
    </location>
    <ligand>
        <name>heme</name>
        <dbReference type="ChEBI" id="CHEBI:30413"/>
    </ligand>
    <ligandPart>
        <name>Fe</name>
        <dbReference type="ChEBI" id="CHEBI:18248"/>
    </ligandPart>
</feature>
<dbReference type="InterPro" id="IPR001128">
    <property type="entry name" value="Cyt_P450"/>
</dbReference>
<organism evidence="8 9">
    <name type="scientific">Gigaspora margarita</name>
    <dbReference type="NCBI Taxonomy" id="4874"/>
    <lineage>
        <taxon>Eukaryota</taxon>
        <taxon>Fungi</taxon>
        <taxon>Fungi incertae sedis</taxon>
        <taxon>Mucoromycota</taxon>
        <taxon>Glomeromycotina</taxon>
        <taxon>Glomeromycetes</taxon>
        <taxon>Diversisporales</taxon>
        <taxon>Gigasporaceae</taxon>
        <taxon>Gigaspora</taxon>
    </lineage>
</organism>
<dbReference type="GO" id="GO:0016705">
    <property type="term" value="F:oxidoreductase activity, acting on paired donors, with incorporation or reduction of molecular oxygen"/>
    <property type="evidence" value="ECO:0007669"/>
    <property type="project" value="InterPro"/>
</dbReference>
<dbReference type="PRINTS" id="PR00385">
    <property type="entry name" value="P450"/>
</dbReference>
<dbReference type="SUPFAM" id="SSF48264">
    <property type="entry name" value="Cytochrome P450"/>
    <property type="match status" value="1"/>
</dbReference>
<accession>A0A8H4A6G9</accession>